<organism evidence="2 3">
    <name type="scientific">Pleurodeles waltl</name>
    <name type="common">Iberian ribbed newt</name>
    <dbReference type="NCBI Taxonomy" id="8319"/>
    <lineage>
        <taxon>Eukaryota</taxon>
        <taxon>Metazoa</taxon>
        <taxon>Chordata</taxon>
        <taxon>Craniata</taxon>
        <taxon>Vertebrata</taxon>
        <taxon>Euteleostomi</taxon>
        <taxon>Amphibia</taxon>
        <taxon>Batrachia</taxon>
        <taxon>Caudata</taxon>
        <taxon>Salamandroidea</taxon>
        <taxon>Salamandridae</taxon>
        <taxon>Pleurodelinae</taxon>
        <taxon>Pleurodeles</taxon>
    </lineage>
</organism>
<feature type="chain" id="PRO_5043798564" description="Secreted protein" evidence="1">
    <location>
        <begin position="18"/>
        <end position="189"/>
    </location>
</feature>
<protein>
    <recommendedName>
        <fullName evidence="4">Secreted protein</fullName>
    </recommendedName>
</protein>
<dbReference type="Proteomes" id="UP001066276">
    <property type="component" value="Chromosome 12"/>
</dbReference>
<evidence type="ECO:0008006" key="4">
    <source>
        <dbReference type="Google" id="ProtNLM"/>
    </source>
</evidence>
<reference evidence="2" key="1">
    <citation type="journal article" date="2022" name="bioRxiv">
        <title>Sequencing and chromosome-scale assembly of the giantPleurodeles waltlgenome.</title>
        <authorList>
            <person name="Brown T."/>
            <person name="Elewa A."/>
            <person name="Iarovenko S."/>
            <person name="Subramanian E."/>
            <person name="Araus A.J."/>
            <person name="Petzold A."/>
            <person name="Susuki M."/>
            <person name="Suzuki K.-i.T."/>
            <person name="Hayashi T."/>
            <person name="Toyoda A."/>
            <person name="Oliveira C."/>
            <person name="Osipova E."/>
            <person name="Leigh N.D."/>
            <person name="Simon A."/>
            <person name="Yun M.H."/>
        </authorList>
    </citation>
    <scope>NUCLEOTIDE SEQUENCE</scope>
    <source>
        <strain evidence="2">20211129_DDA</strain>
        <tissue evidence="2">Liver</tissue>
    </source>
</reference>
<dbReference type="AlphaFoldDB" id="A0AAV7KSJ7"/>
<evidence type="ECO:0000256" key="1">
    <source>
        <dbReference type="SAM" id="SignalP"/>
    </source>
</evidence>
<dbReference type="EMBL" id="JANPWB010000016">
    <property type="protein sequence ID" value="KAJ1081908.1"/>
    <property type="molecule type" value="Genomic_DNA"/>
</dbReference>
<gene>
    <name evidence="2" type="ORF">NDU88_002080</name>
</gene>
<keyword evidence="3" id="KW-1185">Reference proteome</keyword>
<comment type="caution">
    <text evidence="2">The sequence shown here is derived from an EMBL/GenBank/DDBJ whole genome shotgun (WGS) entry which is preliminary data.</text>
</comment>
<keyword evidence="1" id="KW-0732">Signal</keyword>
<proteinExistence type="predicted"/>
<sequence>MCAVRVAAVCTLVRVAAWHSAVSFHFSRAPGLNLPLPDLDSAARMGSSPPMVGCTCSAPIALDLRPRTGSPLSILAGPEHLPPAVGTPGSQSHRARARTATLVPGHGVGRLATVASFLFHFKRAPSGAQGSMPGSSSGLLLHTGSGDARVKAWPAPPVFASPGLLGSVSLYWASAAPRAGILLSFLTSW</sequence>
<feature type="signal peptide" evidence="1">
    <location>
        <begin position="1"/>
        <end position="17"/>
    </location>
</feature>
<name>A0AAV7KSJ7_PLEWA</name>
<accession>A0AAV7KSJ7</accession>
<evidence type="ECO:0000313" key="2">
    <source>
        <dbReference type="EMBL" id="KAJ1081908.1"/>
    </source>
</evidence>
<evidence type="ECO:0000313" key="3">
    <source>
        <dbReference type="Proteomes" id="UP001066276"/>
    </source>
</evidence>